<evidence type="ECO:0000313" key="2">
    <source>
        <dbReference type="Proteomes" id="UP000598146"/>
    </source>
</evidence>
<accession>A0A931CDE1</accession>
<dbReference type="Proteomes" id="UP000598146">
    <property type="component" value="Unassembled WGS sequence"/>
</dbReference>
<evidence type="ECO:0000313" key="1">
    <source>
        <dbReference type="EMBL" id="MBG0565266.1"/>
    </source>
</evidence>
<name>A0A931CDE1_9ACTN</name>
<protein>
    <submittedName>
        <fullName evidence="1">Pyridoxamine 5'-phosphate oxidase family protein</fullName>
    </submittedName>
</protein>
<dbReference type="SUPFAM" id="SSF50475">
    <property type="entry name" value="FMN-binding split barrel"/>
    <property type="match status" value="1"/>
</dbReference>
<sequence length="320" mass="34521">MIAVSDASVLLSPGSALVADIDAYRTCEFATLTKSGSPVAWPTSGMVTADGTFLLTTSLGYPQKAINVRRDGRVALLFSNPTASGLPQPDQILVRGVATCPDEVYTEPSGDLERLWKRLMERQPSSQAYLDWPMTRLTDFYYMRLLITVTPTEVVRRTLPDPSGSSAALATSGLLGAPVLATFESAVLTAVDEAGAPVLVRTTVTAADGGYRVAVPADVPVAAGPAGLLVHRHDELLSKLYNASVRGELVADEQGWLLKPERLVEPGATHKGGPLDQFRLVRDIRKATKRYLERRQLARPVIPWDQYRAIRSAARAAAKG</sequence>
<dbReference type="InterPro" id="IPR012349">
    <property type="entry name" value="Split_barrel_FMN-bd"/>
</dbReference>
<dbReference type="EMBL" id="JADQTO010000014">
    <property type="protein sequence ID" value="MBG0565266.1"/>
    <property type="molecule type" value="Genomic_DNA"/>
</dbReference>
<dbReference type="AlphaFoldDB" id="A0A931CDE1"/>
<gene>
    <name evidence="1" type="ORF">I4J89_27810</name>
</gene>
<dbReference type="Gene3D" id="2.30.110.10">
    <property type="entry name" value="Electron Transport, Fmn-binding Protein, Chain A"/>
    <property type="match status" value="1"/>
</dbReference>
<keyword evidence="2" id="KW-1185">Reference proteome</keyword>
<proteinExistence type="predicted"/>
<organism evidence="1 2">
    <name type="scientific">Actinoplanes aureus</name>
    <dbReference type="NCBI Taxonomy" id="2792083"/>
    <lineage>
        <taxon>Bacteria</taxon>
        <taxon>Bacillati</taxon>
        <taxon>Actinomycetota</taxon>
        <taxon>Actinomycetes</taxon>
        <taxon>Micromonosporales</taxon>
        <taxon>Micromonosporaceae</taxon>
        <taxon>Actinoplanes</taxon>
    </lineage>
</organism>
<comment type="caution">
    <text evidence="1">The sequence shown here is derived from an EMBL/GenBank/DDBJ whole genome shotgun (WGS) entry which is preliminary data.</text>
</comment>
<reference evidence="1" key="1">
    <citation type="submission" date="2020-11" db="EMBL/GenBank/DDBJ databases">
        <title>Isolation and identification of active actinomycetes.</title>
        <authorList>
            <person name="Sun X."/>
        </authorList>
    </citation>
    <scope>NUCLEOTIDE SEQUENCE</scope>
    <source>
        <strain evidence="1">NEAU-A11</strain>
    </source>
</reference>